<reference evidence="3 4" key="1">
    <citation type="submission" date="2020-08" db="EMBL/GenBank/DDBJ databases">
        <title>Bridging the membrane lipid divide: bacteria of the FCB group superphylum have the potential to synthesize archaeal ether lipids.</title>
        <authorList>
            <person name="Villanueva L."/>
            <person name="Von Meijenfeldt F.A.B."/>
            <person name="Westbye A.B."/>
            <person name="Yadav S."/>
            <person name="Hopmans E.C."/>
            <person name="Dutilh B.E."/>
            <person name="Sinninghe Damste J.S."/>
        </authorList>
    </citation>
    <scope>NUCLEOTIDE SEQUENCE [LARGE SCALE GENOMIC DNA]</scope>
    <source>
        <strain evidence="3">NIOZ-UU82</strain>
    </source>
</reference>
<dbReference type="InterPro" id="IPR050798">
    <property type="entry name" value="YhaM_exoribonuc/phosphodiest"/>
</dbReference>
<accession>A0A8J6T855</accession>
<evidence type="ECO:0000313" key="4">
    <source>
        <dbReference type="Proteomes" id="UP000603545"/>
    </source>
</evidence>
<sequence length="319" mass="35916">MKKQFINTIKAGDAVDDIFVLSEKTLSQKRDGKNFLNITVSDKSGSIKGVVWDNVDQIVSGITAGGFVHIKGKISEYKGMLQLGVKTMAAVSPDSVNPSDFIPATDLNIDDMYIRLLKITASIETGYLKELLEAFWDDKNFVRKFKTAPAAKKMHHAYIGGLLEHTLSAAILANKIVKHYSEYYAGINRDLLLTGAVLHDIGKTIEFDYKFSIDYSVKGRLLNHIVIGIEMLDEKLKKIKDFPEEQAILLKHMIVSHHGIREFGSPEPPKTIEAVLLNYIDEIDSKVNCIREFIATEDPNETWTSYHKLLERHFYIGGN</sequence>
<proteinExistence type="predicted"/>
<dbReference type="GO" id="GO:0003676">
    <property type="term" value="F:nucleic acid binding"/>
    <property type="evidence" value="ECO:0007669"/>
    <property type="project" value="InterPro"/>
</dbReference>
<dbReference type="GO" id="GO:0016787">
    <property type="term" value="F:hydrolase activity"/>
    <property type="evidence" value="ECO:0007669"/>
    <property type="project" value="UniProtKB-KW"/>
</dbReference>
<keyword evidence="1" id="KW-0378">Hydrolase</keyword>
<dbReference type="SUPFAM" id="SSF50249">
    <property type="entry name" value="Nucleic acid-binding proteins"/>
    <property type="match status" value="1"/>
</dbReference>
<dbReference type="AlphaFoldDB" id="A0A8J6T855"/>
<dbReference type="InterPro" id="IPR006675">
    <property type="entry name" value="HDIG_dom"/>
</dbReference>
<evidence type="ECO:0000313" key="3">
    <source>
        <dbReference type="EMBL" id="MBC8199917.1"/>
    </source>
</evidence>
<dbReference type="PANTHER" id="PTHR37294:SF1">
    <property type="entry name" value="3'-5' EXORIBONUCLEASE YHAM"/>
    <property type="match status" value="1"/>
</dbReference>
<dbReference type="InterPro" id="IPR006674">
    <property type="entry name" value="HD_domain"/>
</dbReference>
<dbReference type="SMART" id="SM00471">
    <property type="entry name" value="HDc"/>
    <property type="match status" value="1"/>
</dbReference>
<dbReference type="SUPFAM" id="SSF109604">
    <property type="entry name" value="HD-domain/PDEase-like"/>
    <property type="match status" value="1"/>
</dbReference>
<organism evidence="3 4">
    <name type="scientific">Candidatus Desulfaltia bathyphila</name>
    <dbReference type="NCBI Taxonomy" id="2841697"/>
    <lineage>
        <taxon>Bacteria</taxon>
        <taxon>Pseudomonadati</taxon>
        <taxon>Thermodesulfobacteriota</taxon>
        <taxon>Desulfobacteria</taxon>
        <taxon>Desulfobacterales</taxon>
        <taxon>Desulfobacterales incertae sedis</taxon>
        <taxon>Candidatus Desulfaltia</taxon>
    </lineage>
</organism>
<dbReference type="GO" id="GO:0031125">
    <property type="term" value="P:rRNA 3'-end processing"/>
    <property type="evidence" value="ECO:0007669"/>
    <property type="project" value="TreeGrafter"/>
</dbReference>
<dbReference type="Pfam" id="PF01336">
    <property type="entry name" value="tRNA_anti-codon"/>
    <property type="match status" value="1"/>
</dbReference>
<evidence type="ECO:0000256" key="1">
    <source>
        <dbReference type="ARBA" id="ARBA00022801"/>
    </source>
</evidence>
<dbReference type="CDD" id="cd04492">
    <property type="entry name" value="YhaM_OBF_like"/>
    <property type="match status" value="1"/>
</dbReference>
<dbReference type="Gene3D" id="2.40.50.140">
    <property type="entry name" value="Nucleic acid-binding proteins"/>
    <property type="match status" value="1"/>
</dbReference>
<name>A0A8J6T855_9BACT</name>
<gene>
    <name evidence="3" type="ORF">H8E80_07735</name>
</gene>
<dbReference type="PROSITE" id="PS51831">
    <property type="entry name" value="HD"/>
    <property type="match status" value="1"/>
</dbReference>
<dbReference type="EMBL" id="JACNLL010000069">
    <property type="protein sequence ID" value="MBC8199917.1"/>
    <property type="molecule type" value="Genomic_DNA"/>
</dbReference>
<dbReference type="CDD" id="cd00077">
    <property type="entry name" value="HDc"/>
    <property type="match status" value="1"/>
</dbReference>
<protein>
    <submittedName>
        <fullName evidence="3">HD domain-containing protein</fullName>
    </submittedName>
</protein>
<dbReference type="InterPro" id="IPR003607">
    <property type="entry name" value="HD/PDEase_dom"/>
</dbReference>
<evidence type="ECO:0000259" key="2">
    <source>
        <dbReference type="PROSITE" id="PS51831"/>
    </source>
</evidence>
<dbReference type="Gene3D" id="1.10.3210.10">
    <property type="entry name" value="Hypothetical protein af1432"/>
    <property type="match status" value="1"/>
</dbReference>
<dbReference type="NCBIfam" id="TIGR00277">
    <property type="entry name" value="HDIG"/>
    <property type="match status" value="1"/>
</dbReference>
<feature type="domain" description="HD" evidence="2">
    <location>
        <begin position="162"/>
        <end position="286"/>
    </location>
</feature>
<dbReference type="InterPro" id="IPR004365">
    <property type="entry name" value="NA-bd_OB_tRNA"/>
</dbReference>
<comment type="caution">
    <text evidence="3">The sequence shown here is derived from an EMBL/GenBank/DDBJ whole genome shotgun (WGS) entry which is preliminary data.</text>
</comment>
<dbReference type="PANTHER" id="PTHR37294">
    <property type="entry name" value="3'-5' EXORIBONUCLEASE YHAM"/>
    <property type="match status" value="1"/>
</dbReference>
<dbReference type="InterPro" id="IPR012340">
    <property type="entry name" value="NA-bd_OB-fold"/>
</dbReference>
<dbReference type="Pfam" id="PF01966">
    <property type="entry name" value="HD"/>
    <property type="match status" value="1"/>
</dbReference>
<dbReference type="Proteomes" id="UP000603545">
    <property type="component" value="Unassembled WGS sequence"/>
</dbReference>